<dbReference type="EMBL" id="FUZE01000013">
    <property type="protein sequence ID" value="SKB89983.1"/>
    <property type="molecule type" value="Genomic_DNA"/>
</dbReference>
<reference evidence="1 3" key="1">
    <citation type="submission" date="2017-02" db="EMBL/GenBank/DDBJ databases">
        <authorList>
            <person name="Varghese N."/>
            <person name="Submissions S."/>
        </authorList>
    </citation>
    <scope>NUCLEOTIDE SEQUENCE [LARGE SCALE GENOMIC DNA]</scope>
    <source>
        <strain evidence="1 3">DSM 16775</strain>
    </source>
</reference>
<protein>
    <submittedName>
        <fullName evidence="2">Uncharacterized protein</fullName>
    </submittedName>
</protein>
<evidence type="ECO:0000313" key="1">
    <source>
        <dbReference type="EMBL" id="SKB89983.1"/>
    </source>
</evidence>
<gene>
    <name evidence="2" type="ORF">NCTC11212_03942</name>
    <name evidence="1" type="ORF">SAMN05421800_11357</name>
</gene>
<sequence length="38" mass="4419">MEKLKNNKILFILVLTVILIGIFSAGKEFGQYLFQKFN</sequence>
<dbReference type="EMBL" id="UAVR01000023">
    <property type="protein sequence ID" value="SQA92296.1"/>
    <property type="molecule type" value="Genomic_DNA"/>
</dbReference>
<proteinExistence type="predicted"/>
<accession>A0AAX2IRN0</accession>
<organism evidence="2 4">
    <name type="scientific">Chryseobacterium balustinum</name>
    <dbReference type="NCBI Taxonomy" id="246"/>
    <lineage>
        <taxon>Bacteria</taxon>
        <taxon>Pseudomonadati</taxon>
        <taxon>Bacteroidota</taxon>
        <taxon>Flavobacteriia</taxon>
        <taxon>Flavobacteriales</taxon>
        <taxon>Weeksellaceae</taxon>
        <taxon>Chryseobacterium group</taxon>
        <taxon>Chryseobacterium</taxon>
    </lineage>
</organism>
<dbReference type="Proteomes" id="UP000251937">
    <property type="component" value="Unassembled WGS sequence"/>
</dbReference>
<dbReference type="AlphaFoldDB" id="A0AAX2IRN0"/>
<evidence type="ECO:0000313" key="2">
    <source>
        <dbReference type="EMBL" id="SQA92296.1"/>
    </source>
</evidence>
<evidence type="ECO:0000313" key="3">
    <source>
        <dbReference type="Proteomes" id="UP000190669"/>
    </source>
</evidence>
<reference evidence="2 4" key="2">
    <citation type="submission" date="2018-06" db="EMBL/GenBank/DDBJ databases">
        <authorList>
            <consortium name="Pathogen Informatics"/>
            <person name="Doyle S."/>
        </authorList>
    </citation>
    <scope>NUCLEOTIDE SEQUENCE [LARGE SCALE GENOMIC DNA]</scope>
    <source>
        <strain evidence="2 4">NCTC11212</strain>
    </source>
</reference>
<keyword evidence="3" id="KW-1185">Reference proteome</keyword>
<dbReference type="Proteomes" id="UP000190669">
    <property type="component" value="Unassembled WGS sequence"/>
</dbReference>
<evidence type="ECO:0000313" key="4">
    <source>
        <dbReference type="Proteomes" id="UP000251937"/>
    </source>
</evidence>
<comment type="caution">
    <text evidence="2">The sequence shown here is derived from an EMBL/GenBank/DDBJ whole genome shotgun (WGS) entry which is preliminary data.</text>
</comment>
<name>A0AAX2IRN0_9FLAO</name>